<sequence>MSRRVPRLPGSRYERARVNQRQSTCSPAACLPACLPEEARNTMILQEIV</sequence>
<dbReference type="EMBL" id="CM000883">
    <property type="protein sequence ID" value="PNT64416.1"/>
    <property type="molecule type" value="Genomic_DNA"/>
</dbReference>
<gene>
    <name evidence="1" type="ORF">BRADI_4g28322v3</name>
</gene>
<evidence type="ECO:0000313" key="3">
    <source>
        <dbReference type="Proteomes" id="UP000008810"/>
    </source>
</evidence>
<dbReference type="InParanoid" id="A0A2K2CQV9"/>
<dbReference type="EnsemblPlants" id="PNT64416">
    <property type="protein sequence ID" value="PNT64416"/>
    <property type="gene ID" value="BRADI_4g28322v3"/>
</dbReference>
<evidence type="ECO:0000313" key="1">
    <source>
        <dbReference type="EMBL" id="PNT64416.1"/>
    </source>
</evidence>
<dbReference type="Proteomes" id="UP000008810">
    <property type="component" value="Chromosome 4"/>
</dbReference>
<reference evidence="1 2" key="1">
    <citation type="journal article" date="2010" name="Nature">
        <title>Genome sequencing and analysis of the model grass Brachypodium distachyon.</title>
        <authorList>
            <consortium name="International Brachypodium Initiative"/>
        </authorList>
    </citation>
    <scope>NUCLEOTIDE SEQUENCE [LARGE SCALE GENOMIC DNA]</scope>
    <source>
        <strain evidence="1 2">Bd21</strain>
    </source>
</reference>
<dbReference type="AlphaFoldDB" id="A0A2K2CQV9"/>
<evidence type="ECO:0000313" key="2">
    <source>
        <dbReference type="EnsemblPlants" id="PNT64416"/>
    </source>
</evidence>
<organism evidence="1">
    <name type="scientific">Brachypodium distachyon</name>
    <name type="common">Purple false brome</name>
    <name type="synonym">Trachynia distachya</name>
    <dbReference type="NCBI Taxonomy" id="15368"/>
    <lineage>
        <taxon>Eukaryota</taxon>
        <taxon>Viridiplantae</taxon>
        <taxon>Streptophyta</taxon>
        <taxon>Embryophyta</taxon>
        <taxon>Tracheophyta</taxon>
        <taxon>Spermatophyta</taxon>
        <taxon>Magnoliopsida</taxon>
        <taxon>Liliopsida</taxon>
        <taxon>Poales</taxon>
        <taxon>Poaceae</taxon>
        <taxon>BOP clade</taxon>
        <taxon>Pooideae</taxon>
        <taxon>Stipodae</taxon>
        <taxon>Brachypodieae</taxon>
        <taxon>Brachypodium</taxon>
    </lineage>
</organism>
<accession>A0A2K2CQV9</accession>
<keyword evidence="3" id="KW-1185">Reference proteome</keyword>
<proteinExistence type="predicted"/>
<reference evidence="1" key="2">
    <citation type="submission" date="2017-06" db="EMBL/GenBank/DDBJ databases">
        <title>WGS assembly of Brachypodium distachyon.</title>
        <authorList>
            <consortium name="The International Brachypodium Initiative"/>
            <person name="Lucas S."/>
            <person name="Harmon-Smith M."/>
            <person name="Lail K."/>
            <person name="Tice H."/>
            <person name="Grimwood J."/>
            <person name="Bruce D."/>
            <person name="Barry K."/>
            <person name="Shu S."/>
            <person name="Lindquist E."/>
            <person name="Wang M."/>
            <person name="Pitluck S."/>
            <person name="Vogel J.P."/>
            <person name="Garvin D.F."/>
            <person name="Mockler T.C."/>
            <person name="Schmutz J."/>
            <person name="Rokhsar D."/>
            <person name="Bevan M.W."/>
        </authorList>
    </citation>
    <scope>NUCLEOTIDE SEQUENCE</scope>
    <source>
        <strain evidence="1">Bd21</strain>
    </source>
</reference>
<dbReference type="Gramene" id="PNT64416">
    <property type="protein sequence ID" value="PNT64416"/>
    <property type="gene ID" value="BRADI_4g28322v3"/>
</dbReference>
<protein>
    <submittedName>
        <fullName evidence="1 2">Uncharacterized protein</fullName>
    </submittedName>
</protein>
<reference evidence="2" key="3">
    <citation type="submission" date="2018-08" db="UniProtKB">
        <authorList>
            <consortium name="EnsemblPlants"/>
        </authorList>
    </citation>
    <scope>IDENTIFICATION</scope>
    <source>
        <strain evidence="2">cv. Bd21</strain>
    </source>
</reference>
<name>A0A2K2CQV9_BRADI</name>